<accession>A0A4R6QJP2</accession>
<dbReference type="EMBL" id="SNXS01000005">
    <property type="protein sequence ID" value="TDP63103.1"/>
    <property type="molecule type" value="Genomic_DNA"/>
</dbReference>
<sequence length="134" mass="13719">MSKFWRIALAWLLAVALPIQGYAATTMLLCGPAHHQSPATQDHAMHEHGDAAMGHDGTGAHGEAAGSSHAPGGDKAQTGKCSVCSSCCNAAAITASVVALAVVSPDLPEVAPVLIAEERVIVGGLERPPRHSRI</sequence>
<comment type="caution">
    <text evidence="3">The sequence shown here is derived from an EMBL/GenBank/DDBJ whole genome shotgun (WGS) entry which is preliminary data.</text>
</comment>
<dbReference type="RefSeq" id="WP_133702292.1">
    <property type="nucleotide sequence ID" value="NZ_SNXS01000005.1"/>
</dbReference>
<dbReference type="AlphaFoldDB" id="A0A4R6QJP2"/>
<keyword evidence="4" id="KW-1185">Reference proteome</keyword>
<evidence type="ECO:0000256" key="2">
    <source>
        <dbReference type="SAM" id="SignalP"/>
    </source>
</evidence>
<evidence type="ECO:0008006" key="5">
    <source>
        <dbReference type="Google" id="ProtNLM"/>
    </source>
</evidence>
<evidence type="ECO:0000313" key="3">
    <source>
        <dbReference type="EMBL" id="TDP63103.1"/>
    </source>
</evidence>
<gene>
    <name evidence="3" type="ORF">DES47_105103</name>
</gene>
<reference evidence="3 4" key="1">
    <citation type="submission" date="2019-03" db="EMBL/GenBank/DDBJ databases">
        <title>Genomic Encyclopedia of Type Strains, Phase IV (KMG-IV): sequencing the most valuable type-strain genomes for metagenomic binning, comparative biology and taxonomic classification.</title>
        <authorList>
            <person name="Goeker M."/>
        </authorList>
    </citation>
    <scope>NUCLEOTIDE SEQUENCE [LARGE SCALE GENOMIC DNA]</scope>
    <source>
        <strain evidence="3 4">DSM 16998</strain>
    </source>
</reference>
<protein>
    <recommendedName>
        <fullName evidence="5">DUF2946 family protein</fullName>
    </recommendedName>
</protein>
<organism evidence="3 4">
    <name type="scientific">Roseateles toxinivorans</name>
    <dbReference type="NCBI Taxonomy" id="270368"/>
    <lineage>
        <taxon>Bacteria</taxon>
        <taxon>Pseudomonadati</taxon>
        <taxon>Pseudomonadota</taxon>
        <taxon>Betaproteobacteria</taxon>
        <taxon>Burkholderiales</taxon>
        <taxon>Sphaerotilaceae</taxon>
        <taxon>Roseateles</taxon>
    </lineage>
</organism>
<proteinExistence type="predicted"/>
<dbReference type="InParanoid" id="A0A4R6QJP2"/>
<dbReference type="Proteomes" id="UP000295361">
    <property type="component" value="Unassembled WGS sequence"/>
</dbReference>
<feature type="chain" id="PRO_5020924615" description="DUF2946 family protein" evidence="2">
    <location>
        <begin position="24"/>
        <end position="134"/>
    </location>
</feature>
<feature type="compositionally biased region" description="Low complexity" evidence="1">
    <location>
        <begin position="61"/>
        <end position="72"/>
    </location>
</feature>
<evidence type="ECO:0000256" key="1">
    <source>
        <dbReference type="SAM" id="MobiDB-lite"/>
    </source>
</evidence>
<evidence type="ECO:0000313" key="4">
    <source>
        <dbReference type="Proteomes" id="UP000295361"/>
    </source>
</evidence>
<feature type="region of interest" description="Disordered" evidence="1">
    <location>
        <begin position="35"/>
        <end position="72"/>
    </location>
</feature>
<keyword evidence="2" id="KW-0732">Signal</keyword>
<dbReference type="OrthoDB" id="8757581at2"/>
<feature type="signal peptide" evidence="2">
    <location>
        <begin position="1"/>
        <end position="23"/>
    </location>
</feature>
<name>A0A4R6QJP2_9BURK</name>